<protein>
    <submittedName>
        <fullName evidence="3">Uncharacterized protein</fullName>
    </submittedName>
</protein>
<keyword evidence="2" id="KW-0812">Transmembrane</keyword>
<proteinExistence type="predicted"/>
<reference evidence="3 4" key="1">
    <citation type="submission" date="2024-02" db="EMBL/GenBank/DDBJ databases">
        <authorList>
            <person name="Daric V."/>
            <person name="Darras S."/>
        </authorList>
    </citation>
    <scope>NUCLEOTIDE SEQUENCE [LARGE SCALE GENOMIC DNA]</scope>
</reference>
<feature type="transmembrane region" description="Helical" evidence="2">
    <location>
        <begin position="73"/>
        <end position="92"/>
    </location>
</feature>
<gene>
    <name evidence="3" type="ORF">CVLEPA_LOCUS20161</name>
</gene>
<feature type="region of interest" description="Disordered" evidence="1">
    <location>
        <begin position="1"/>
        <end position="34"/>
    </location>
</feature>
<evidence type="ECO:0000313" key="3">
    <source>
        <dbReference type="EMBL" id="CAK8688128.1"/>
    </source>
</evidence>
<feature type="compositionally biased region" description="Polar residues" evidence="1">
    <location>
        <begin position="222"/>
        <end position="232"/>
    </location>
</feature>
<dbReference type="Proteomes" id="UP001642483">
    <property type="component" value="Unassembled WGS sequence"/>
</dbReference>
<keyword evidence="2" id="KW-0472">Membrane</keyword>
<dbReference type="EMBL" id="CAWYQH010000108">
    <property type="protein sequence ID" value="CAK8688128.1"/>
    <property type="molecule type" value="Genomic_DNA"/>
</dbReference>
<sequence>MGAGARRRAGGARRRAGGIHAGRARHRHAARQRRQRRAGHIRIHHRIGVGRHRAVNRTGVRQGNAAPARNPKWISLLLILVGIILLGVHIGIGNSTGFSLLIAGLVVLFFGVLMGLNLMIRAWKNRSATQVGQPASEGTEQTQTPGSAENGEVPPAVVVNPESYGGYGQPFSGQIPTNGQPDPTAPPTYVPPPQFEHSPVVIVDELKPPTTSIGLPPPSYAEATSPTYQEPQ</sequence>
<keyword evidence="2" id="KW-1133">Transmembrane helix</keyword>
<evidence type="ECO:0000313" key="4">
    <source>
        <dbReference type="Proteomes" id="UP001642483"/>
    </source>
</evidence>
<organism evidence="3 4">
    <name type="scientific">Clavelina lepadiformis</name>
    <name type="common">Light-bulb sea squirt</name>
    <name type="synonym">Ascidia lepadiformis</name>
    <dbReference type="NCBI Taxonomy" id="159417"/>
    <lineage>
        <taxon>Eukaryota</taxon>
        <taxon>Metazoa</taxon>
        <taxon>Chordata</taxon>
        <taxon>Tunicata</taxon>
        <taxon>Ascidiacea</taxon>
        <taxon>Aplousobranchia</taxon>
        <taxon>Clavelinidae</taxon>
        <taxon>Clavelina</taxon>
    </lineage>
</organism>
<accession>A0ABP0GB32</accession>
<feature type="transmembrane region" description="Helical" evidence="2">
    <location>
        <begin position="98"/>
        <end position="120"/>
    </location>
</feature>
<evidence type="ECO:0000256" key="2">
    <source>
        <dbReference type="SAM" id="Phobius"/>
    </source>
</evidence>
<feature type="compositionally biased region" description="Polar residues" evidence="1">
    <location>
        <begin position="171"/>
        <end position="180"/>
    </location>
</feature>
<feature type="compositionally biased region" description="Polar residues" evidence="1">
    <location>
        <begin position="131"/>
        <end position="147"/>
    </location>
</feature>
<comment type="caution">
    <text evidence="3">The sequence shown here is derived from an EMBL/GenBank/DDBJ whole genome shotgun (WGS) entry which is preliminary data.</text>
</comment>
<feature type="compositionally biased region" description="Pro residues" evidence="1">
    <location>
        <begin position="183"/>
        <end position="194"/>
    </location>
</feature>
<feature type="region of interest" description="Disordered" evidence="1">
    <location>
        <begin position="131"/>
        <end position="232"/>
    </location>
</feature>
<keyword evidence="4" id="KW-1185">Reference proteome</keyword>
<name>A0ABP0GB32_CLALP</name>
<evidence type="ECO:0000256" key="1">
    <source>
        <dbReference type="SAM" id="MobiDB-lite"/>
    </source>
</evidence>